<evidence type="ECO:0000313" key="2">
    <source>
        <dbReference type="EMBL" id="EQD40293.1"/>
    </source>
</evidence>
<feature type="domain" description="Stage III sporulation protein AA AAA+ ATPase" evidence="1">
    <location>
        <begin position="40"/>
        <end position="173"/>
    </location>
</feature>
<proteinExistence type="predicted"/>
<comment type="caution">
    <text evidence="2">The sequence shown here is derived from an EMBL/GenBank/DDBJ whole genome shotgun (WGS) entry which is preliminary data.</text>
</comment>
<dbReference type="SUPFAM" id="SSF52540">
    <property type="entry name" value="P-loop containing nucleoside triphosphate hydrolases"/>
    <property type="match status" value="1"/>
</dbReference>
<dbReference type="InterPro" id="IPR045735">
    <property type="entry name" value="Spore_III_AA_AAA+_ATPase"/>
</dbReference>
<gene>
    <name evidence="2" type="ORF">B2A_11074</name>
</gene>
<name>T0Z5H4_9ZZZZ</name>
<dbReference type="Gene3D" id="3.40.50.300">
    <property type="entry name" value="P-loop containing nucleotide triphosphate hydrolases"/>
    <property type="match status" value="1"/>
</dbReference>
<reference evidence="2" key="2">
    <citation type="journal article" date="2014" name="ISME J.">
        <title>Microbial stratification in low pH oxic and suboxic macroscopic growths along an acid mine drainage.</title>
        <authorList>
            <person name="Mendez-Garcia C."/>
            <person name="Mesa V."/>
            <person name="Sprenger R.R."/>
            <person name="Richter M."/>
            <person name="Diez M.S."/>
            <person name="Solano J."/>
            <person name="Bargiela R."/>
            <person name="Golyshina O.V."/>
            <person name="Manteca A."/>
            <person name="Ramos J.L."/>
            <person name="Gallego J.R."/>
            <person name="Llorente I."/>
            <person name="Martins Dos Santos V.A."/>
            <person name="Jensen O.N."/>
            <person name="Pelaez A.I."/>
            <person name="Sanchez J."/>
            <person name="Ferrer M."/>
        </authorList>
    </citation>
    <scope>NUCLEOTIDE SEQUENCE</scope>
</reference>
<sequence length="173" mass="18557">MGMPVVLVPGPGPNNGPWSELRPYVAGRLAHALDAMPRDAFLRARELRLRVGRPASLLLLGGEEVQGPEVTGPDLAECLEHLTQHSLYAWEAELGNGFLTIPGGHRVGVAGRVVETGSGRRTVRDIGSLNYRIARSVEGIAGRYIPRIAERGRLLSTLIVGPPGCGKTTLLRD</sequence>
<dbReference type="InterPro" id="IPR027417">
    <property type="entry name" value="P-loop_NTPase"/>
</dbReference>
<evidence type="ECO:0000259" key="1">
    <source>
        <dbReference type="Pfam" id="PF19568"/>
    </source>
</evidence>
<protein>
    <submittedName>
        <fullName evidence="2">Stage III sporulation protein AA</fullName>
    </submittedName>
</protein>
<accession>T0Z5H4</accession>
<organism evidence="2">
    <name type="scientific">mine drainage metagenome</name>
    <dbReference type="NCBI Taxonomy" id="410659"/>
    <lineage>
        <taxon>unclassified sequences</taxon>
        <taxon>metagenomes</taxon>
        <taxon>ecological metagenomes</taxon>
    </lineage>
</organism>
<dbReference type="EMBL" id="AUZZ01007990">
    <property type="protein sequence ID" value="EQD40293.1"/>
    <property type="molecule type" value="Genomic_DNA"/>
</dbReference>
<feature type="non-terminal residue" evidence="2">
    <location>
        <position position="173"/>
    </location>
</feature>
<dbReference type="AlphaFoldDB" id="T0Z5H4"/>
<reference evidence="2" key="1">
    <citation type="submission" date="2013-08" db="EMBL/GenBank/DDBJ databases">
        <authorList>
            <person name="Mendez C."/>
            <person name="Richter M."/>
            <person name="Ferrer M."/>
            <person name="Sanchez J."/>
        </authorList>
    </citation>
    <scope>NUCLEOTIDE SEQUENCE</scope>
</reference>
<dbReference type="Pfam" id="PF19568">
    <property type="entry name" value="Spore_III_AA"/>
    <property type="match status" value="1"/>
</dbReference>